<name>A0AAV6FK39_9TELE</name>
<dbReference type="EMBL" id="JADWDJ010000023">
    <property type="protein sequence ID" value="KAG5262156.1"/>
    <property type="molecule type" value="Genomic_DNA"/>
</dbReference>
<keyword evidence="2" id="KW-1185">Reference proteome</keyword>
<organism evidence="1 2">
    <name type="scientific">Alosa alosa</name>
    <name type="common">allis shad</name>
    <dbReference type="NCBI Taxonomy" id="278164"/>
    <lineage>
        <taxon>Eukaryota</taxon>
        <taxon>Metazoa</taxon>
        <taxon>Chordata</taxon>
        <taxon>Craniata</taxon>
        <taxon>Vertebrata</taxon>
        <taxon>Euteleostomi</taxon>
        <taxon>Actinopterygii</taxon>
        <taxon>Neopterygii</taxon>
        <taxon>Teleostei</taxon>
        <taxon>Clupei</taxon>
        <taxon>Clupeiformes</taxon>
        <taxon>Clupeoidei</taxon>
        <taxon>Clupeidae</taxon>
        <taxon>Alosa</taxon>
    </lineage>
</organism>
<comment type="caution">
    <text evidence="1">The sequence shown here is derived from an EMBL/GenBank/DDBJ whole genome shotgun (WGS) entry which is preliminary data.</text>
</comment>
<reference evidence="1" key="1">
    <citation type="submission" date="2020-10" db="EMBL/GenBank/DDBJ databases">
        <title>Chromosome-scale genome assembly of the Allis shad, Alosa alosa.</title>
        <authorList>
            <person name="Margot Z."/>
            <person name="Christophe K."/>
            <person name="Cabau C."/>
            <person name="Louis A."/>
            <person name="Berthelot C."/>
            <person name="Parey E."/>
            <person name="Roest Crollius H."/>
            <person name="Montfort J."/>
            <person name="Robinson-Rechavi M."/>
            <person name="Bucao C."/>
            <person name="Bouchez O."/>
            <person name="Gislard M."/>
            <person name="Lluch J."/>
            <person name="Milhes M."/>
            <person name="Lampietro C."/>
            <person name="Lopez Roques C."/>
            <person name="Donnadieu C."/>
            <person name="Braasch I."/>
            <person name="Desvignes T."/>
            <person name="Postlethwait J."/>
            <person name="Bobe J."/>
            <person name="Guiguen Y."/>
        </authorList>
    </citation>
    <scope>NUCLEOTIDE SEQUENCE</scope>
    <source>
        <strain evidence="1">M-15738</strain>
        <tissue evidence="1">Blood</tissue>
    </source>
</reference>
<dbReference type="Proteomes" id="UP000823561">
    <property type="component" value="Chromosome 23"/>
</dbReference>
<evidence type="ECO:0000313" key="2">
    <source>
        <dbReference type="Proteomes" id="UP000823561"/>
    </source>
</evidence>
<accession>A0AAV6FK39</accession>
<gene>
    <name evidence="1" type="ORF">AALO_G00292850</name>
</gene>
<sequence>MNGHRQLKISSTGMAIYHNLTPVEFFLTQWISGAYTLPSGHNESGQSTLLQATAITPRDASTGTLIQIGCLSRRR</sequence>
<dbReference type="AlphaFoldDB" id="A0AAV6FK39"/>
<evidence type="ECO:0000313" key="1">
    <source>
        <dbReference type="EMBL" id="KAG5262156.1"/>
    </source>
</evidence>
<protein>
    <submittedName>
        <fullName evidence="1">Uncharacterized protein</fullName>
    </submittedName>
</protein>
<proteinExistence type="predicted"/>